<dbReference type="InterPro" id="IPR008537">
    <property type="entry name" value="DUF819"/>
</dbReference>
<sequence>MDMSEKTEIGGMVSAALVSTLVGLAASNLGIIPFEAPAYSIVLEFLLPLAIPLLLFQADLSSVMRSTGTLLLAFLLGSVATMVGTLVAFLVVPMRSLGSDNWKIAAALMGSYIAVNYVAISEALGVSPSVLAAGVAADNVICALYFMVLFALASKIPPEALRSTNDVSMKMESNDERKLPVLETATALATSFVICKASTSLTGLCGIKGGSLPAITATVVVLATVLPTHFAYLAPAGDTVALLLMQVFFAVIGASGSIWNVINTAPSIFMFALVQVTVHLAVVLGLGKLFRFDLKPILLASNANIGGPTTAGGMARAKGWDSLVVPAILAGIFGVAIATFLALVLE</sequence>
<dbReference type="EMBL" id="AP019298">
    <property type="protein sequence ID" value="BBG98319.1"/>
    <property type="molecule type" value="Genomic_DNA"/>
</dbReference>
<dbReference type="AlphaFoldDB" id="A0A4Y1R2H9"/>
<name>A0A4Y1R2H9_PRUDU</name>
<proteinExistence type="predicted"/>
<dbReference type="PANTHER" id="PTHR34289">
    <property type="entry name" value="PROTEIN, PUTATIVE (DUF819)-RELATED"/>
    <property type="match status" value="1"/>
</dbReference>
<accession>A0A4Y1R2H9</accession>
<protein>
    <submittedName>
        <fullName evidence="2">Uncharacterized protein</fullName>
    </submittedName>
</protein>
<feature type="transmembrane region" description="Helical" evidence="1">
    <location>
        <begin position="12"/>
        <end position="31"/>
    </location>
</feature>
<feature type="transmembrane region" description="Helical" evidence="1">
    <location>
        <begin position="38"/>
        <end position="58"/>
    </location>
</feature>
<evidence type="ECO:0000256" key="1">
    <source>
        <dbReference type="SAM" id="Phobius"/>
    </source>
</evidence>
<keyword evidence="1" id="KW-1133">Transmembrane helix</keyword>
<feature type="transmembrane region" description="Helical" evidence="1">
    <location>
        <begin position="179"/>
        <end position="199"/>
    </location>
</feature>
<feature type="transmembrane region" description="Helical" evidence="1">
    <location>
        <begin position="240"/>
        <end position="262"/>
    </location>
</feature>
<feature type="transmembrane region" description="Helical" evidence="1">
    <location>
        <begin position="130"/>
        <end position="153"/>
    </location>
</feature>
<feature type="transmembrane region" description="Helical" evidence="1">
    <location>
        <begin position="104"/>
        <end position="124"/>
    </location>
</feature>
<reference evidence="2" key="1">
    <citation type="journal article" date="2019" name="Science">
        <title>Mutation of a bHLH transcription factor allowed almond domestication.</title>
        <authorList>
            <person name="Sanchez-Perez R."/>
            <person name="Pavan S."/>
            <person name="Mazzeo R."/>
            <person name="Moldovan C."/>
            <person name="Aiese Cigliano R."/>
            <person name="Del Cueto J."/>
            <person name="Ricciardi F."/>
            <person name="Lotti C."/>
            <person name="Ricciardi L."/>
            <person name="Dicenta F."/>
            <person name="Lopez-Marques R.L."/>
            <person name="Lindberg Moller B."/>
        </authorList>
    </citation>
    <scope>NUCLEOTIDE SEQUENCE</scope>
</reference>
<keyword evidence="1" id="KW-0812">Transmembrane</keyword>
<feature type="transmembrane region" description="Helical" evidence="1">
    <location>
        <begin position="211"/>
        <end position="233"/>
    </location>
</feature>
<feature type="transmembrane region" description="Helical" evidence="1">
    <location>
        <begin position="323"/>
        <end position="345"/>
    </location>
</feature>
<organism evidence="2">
    <name type="scientific">Prunus dulcis</name>
    <name type="common">Almond</name>
    <name type="synonym">Amygdalus dulcis</name>
    <dbReference type="NCBI Taxonomy" id="3755"/>
    <lineage>
        <taxon>Eukaryota</taxon>
        <taxon>Viridiplantae</taxon>
        <taxon>Streptophyta</taxon>
        <taxon>Embryophyta</taxon>
        <taxon>Tracheophyta</taxon>
        <taxon>Spermatophyta</taxon>
        <taxon>Magnoliopsida</taxon>
        <taxon>eudicotyledons</taxon>
        <taxon>Gunneridae</taxon>
        <taxon>Pentapetalae</taxon>
        <taxon>rosids</taxon>
        <taxon>fabids</taxon>
        <taxon>Rosales</taxon>
        <taxon>Rosaceae</taxon>
        <taxon>Amygdaloideae</taxon>
        <taxon>Amygdaleae</taxon>
        <taxon>Prunus</taxon>
    </lineage>
</organism>
<feature type="transmembrane region" description="Helical" evidence="1">
    <location>
        <begin position="268"/>
        <end position="287"/>
    </location>
</feature>
<keyword evidence="1" id="KW-0472">Membrane</keyword>
<dbReference type="Pfam" id="PF05684">
    <property type="entry name" value="DUF819"/>
    <property type="match status" value="1"/>
</dbReference>
<feature type="transmembrane region" description="Helical" evidence="1">
    <location>
        <begin position="70"/>
        <end position="92"/>
    </location>
</feature>
<gene>
    <name evidence="2" type="ORF">Prudu_007690</name>
</gene>
<evidence type="ECO:0000313" key="2">
    <source>
        <dbReference type="EMBL" id="BBG98319.1"/>
    </source>
</evidence>
<dbReference type="PANTHER" id="PTHR34289:SF5">
    <property type="entry name" value="KERATIN-ASSOCIATED PROTEIN (DUF819)"/>
    <property type="match status" value="1"/>
</dbReference>